<accession>A0A4R4NY73</accession>
<evidence type="ECO:0000313" key="3">
    <source>
        <dbReference type="Proteomes" id="UP000295431"/>
    </source>
</evidence>
<comment type="caution">
    <text evidence="2">The sequence shown here is derived from an EMBL/GenBank/DDBJ whole genome shotgun (WGS) entry which is preliminary data.</text>
</comment>
<proteinExistence type="predicted"/>
<dbReference type="Gene3D" id="3.40.710.10">
    <property type="entry name" value="DD-peptidase/beta-lactamase superfamily"/>
    <property type="match status" value="1"/>
</dbReference>
<dbReference type="InterPro" id="IPR006311">
    <property type="entry name" value="TAT_signal"/>
</dbReference>
<evidence type="ECO:0000313" key="2">
    <source>
        <dbReference type="EMBL" id="TDC14851.1"/>
    </source>
</evidence>
<feature type="domain" description="Beta-lactamase-related" evidence="1">
    <location>
        <begin position="59"/>
        <end position="382"/>
    </location>
</feature>
<keyword evidence="2" id="KW-0378">Hydrolase</keyword>
<dbReference type="GO" id="GO:0016787">
    <property type="term" value="F:hydrolase activity"/>
    <property type="evidence" value="ECO:0007669"/>
    <property type="project" value="UniProtKB-KW"/>
</dbReference>
<dbReference type="PANTHER" id="PTHR43283">
    <property type="entry name" value="BETA-LACTAMASE-RELATED"/>
    <property type="match status" value="1"/>
</dbReference>
<dbReference type="AlphaFoldDB" id="A0A4R4NY73"/>
<dbReference type="SUPFAM" id="SSF56601">
    <property type="entry name" value="beta-lactamase/transpeptidase-like"/>
    <property type="match status" value="1"/>
</dbReference>
<protein>
    <submittedName>
        <fullName evidence="2">Class A beta-lactamase-related serine hydrolase</fullName>
    </submittedName>
</protein>
<dbReference type="InterPro" id="IPR012338">
    <property type="entry name" value="Beta-lactam/transpept-like"/>
</dbReference>
<name>A0A4R4NY73_9ACTN</name>
<gene>
    <name evidence="2" type="ORF">E1284_16845</name>
</gene>
<organism evidence="2 3">
    <name type="scientific">Actinomadura bangladeshensis</name>
    <dbReference type="NCBI Taxonomy" id="453573"/>
    <lineage>
        <taxon>Bacteria</taxon>
        <taxon>Bacillati</taxon>
        <taxon>Actinomycetota</taxon>
        <taxon>Actinomycetes</taxon>
        <taxon>Streptosporangiales</taxon>
        <taxon>Thermomonosporaceae</taxon>
        <taxon>Actinomadura</taxon>
    </lineage>
</organism>
<sequence length="406" mass="43569">MASASDGAWDRRSMLRGAAVVAGAGAATPLLGGAATARTGRGAQLGPIPPDTRPGGAYDRYIARLAAEDRFSGVVLLSHRGRTVLSRSYGMADKEKGIRNHEGVAFNQYGGPFVSLSIVQLAQRGKVKLWDTVGTHLTGFAKEIAEQVRVHHLLVGTSGLSFPERDYQRIFHSEEEQREYDQQYAREATLVAAPGAGSQKPGWGSEVVVQIVEAVSGMTFWDYVQKNIFERCGMTGSGYYTRPQWLADAHIAHSYMEQADGSRVDAVRNLDKGSPYPGMAGQNNARSFVPDGGFVTAPDMVRFAEALYDGTVLDPSWADVYTSVKAPNFRGSPGFATYSPTAHIVEGQWELGRGGPHPGSSTYYSIYPDSGWVGVILGNYDDIPLQEITGRQTQAITGAAPGDGGG</sequence>
<dbReference type="EMBL" id="SMJW01000076">
    <property type="protein sequence ID" value="TDC14851.1"/>
    <property type="molecule type" value="Genomic_DNA"/>
</dbReference>
<dbReference type="RefSeq" id="WP_131940042.1">
    <property type="nucleotide sequence ID" value="NZ_BAAAMX010000027.1"/>
</dbReference>
<reference evidence="2 3" key="1">
    <citation type="submission" date="2019-03" db="EMBL/GenBank/DDBJ databases">
        <title>Draft genome sequences of novel Actinobacteria.</title>
        <authorList>
            <person name="Sahin N."/>
            <person name="Ay H."/>
            <person name="Saygin H."/>
        </authorList>
    </citation>
    <scope>NUCLEOTIDE SEQUENCE [LARGE SCALE GENOMIC DNA]</scope>
    <source>
        <strain evidence="2 3">DSM 45347</strain>
    </source>
</reference>
<keyword evidence="3" id="KW-1185">Reference proteome</keyword>
<dbReference type="PROSITE" id="PS51318">
    <property type="entry name" value="TAT"/>
    <property type="match status" value="1"/>
</dbReference>
<dbReference type="InterPro" id="IPR001466">
    <property type="entry name" value="Beta-lactam-related"/>
</dbReference>
<evidence type="ECO:0000259" key="1">
    <source>
        <dbReference type="Pfam" id="PF00144"/>
    </source>
</evidence>
<dbReference type="OrthoDB" id="3863176at2"/>
<dbReference type="InterPro" id="IPR050789">
    <property type="entry name" value="Diverse_Enzym_Activities"/>
</dbReference>
<dbReference type="Proteomes" id="UP000295431">
    <property type="component" value="Unassembled WGS sequence"/>
</dbReference>
<dbReference type="Pfam" id="PF00144">
    <property type="entry name" value="Beta-lactamase"/>
    <property type="match status" value="1"/>
</dbReference>